<dbReference type="AlphaFoldDB" id="R7T0W3"/>
<name>R7T0W3_DICSQ</name>
<reference evidence="13 14" key="1">
    <citation type="journal article" date="2012" name="Science">
        <title>The Paleozoic origin of enzymatic lignin decomposition reconstructed from 31 fungal genomes.</title>
        <authorList>
            <person name="Floudas D."/>
            <person name="Binder M."/>
            <person name="Riley R."/>
            <person name="Barry K."/>
            <person name="Blanchette R.A."/>
            <person name="Henrissat B."/>
            <person name="Martinez A.T."/>
            <person name="Otillar R."/>
            <person name="Spatafora J.W."/>
            <person name="Yadav J.S."/>
            <person name="Aerts A."/>
            <person name="Benoit I."/>
            <person name="Boyd A."/>
            <person name="Carlson A."/>
            <person name="Copeland A."/>
            <person name="Coutinho P.M."/>
            <person name="de Vries R.P."/>
            <person name="Ferreira P."/>
            <person name="Findley K."/>
            <person name="Foster B."/>
            <person name="Gaskell J."/>
            <person name="Glotzer D."/>
            <person name="Gorecki P."/>
            <person name="Heitman J."/>
            <person name="Hesse C."/>
            <person name="Hori C."/>
            <person name="Igarashi K."/>
            <person name="Jurgens J.A."/>
            <person name="Kallen N."/>
            <person name="Kersten P."/>
            <person name="Kohler A."/>
            <person name="Kuees U."/>
            <person name="Kumar T.K.A."/>
            <person name="Kuo A."/>
            <person name="LaButti K."/>
            <person name="Larrondo L.F."/>
            <person name="Lindquist E."/>
            <person name="Ling A."/>
            <person name="Lombard V."/>
            <person name="Lucas S."/>
            <person name="Lundell T."/>
            <person name="Martin R."/>
            <person name="McLaughlin D.J."/>
            <person name="Morgenstern I."/>
            <person name="Morin E."/>
            <person name="Murat C."/>
            <person name="Nagy L.G."/>
            <person name="Nolan M."/>
            <person name="Ohm R.A."/>
            <person name="Patyshakuliyeva A."/>
            <person name="Rokas A."/>
            <person name="Ruiz-Duenas F.J."/>
            <person name="Sabat G."/>
            <person name="Salamov A."/>
            <person name="Samejima M."/>
            <person name="Schmutz J."/>
            <person name="Slot J.C."/>
            <person name="St John F."/>
            <person name="Stenlid J."/>
            <person name="Sun H."/>
            <person name="Sun S."/>
            <person name="Syed K."/>
            <person name="Tsang A."/>
            <person name="Wiebenga A."/>
            <person name="Young D."/>
            <person name="Pisabarro A."/>
            <person name="Eastwood D.C."/>
            <person name="Martin F."/>
            <person name="Cullen D."/>
            <person name="Grigoriev I.V."/>
            <person name="Hibbett D.S."/>
        </authorList>
    </citation>
    <scope>NUCLEOTIDE SEQUENCE [LARGE SCALE GENOMIC DNA]</scope>
    <source>
        <strain evidence="13 14">LYAD-421 SS1</strain>
    </source>
</reference>
<evidence type="ECO:0000256" key="10">
    <source>
        <dbReference type="ARBA" id="ARBA00022989"/>
    </source>
</evidence>
<gene>
    <name evidence="13" type="ORF">DICSQDRAFT_127420</name>
</gene>
<dbReference type="RefSeq" id="XP_007366347.1">
    <property type="nucleotide sequence ID" value="XM_007366285.1"/>
</dbReference>
<feature type="transmembrane region" description="Helical" evidence="12">
    <location>
        <begin position="454"/>
        <end position="474"/>
    </location>
</feature>
<keyword evidence="8 12" id="KW-0812">Transmembrane</keyword>
<keyword evidence="5 12" id="KW-0337">GPI-anchor biosynthesis</keyword>
<keyword evidence="6 12" id="KW-0328">Glycosyltransferase</keyword>
<feature type="transmembrane region" description="Helical" evidence="12">
    <location>
        <begin position="398"/>
        <end position="417"/>
    </location>
</feature>
<feature type="transmembrane region" description="Helical" evidence="12">
    <location>
        <begin position="481"/>
        <end position="501"/>
    </location>
</feature>
<evidence type="ECO:0000256" key="11">
    <source>
        <dbReference type="ARBA" id="ARBA00023136"/>
    </source>
</evidence>
<dbReference type="HOGENOM" id="CLU_029048_1_0_1"/>
<dbReference type="GO" id="GO:0031501">
    <property type="term" value="C:mannosyltransferase complex"/>
    <property type="evidence" value="ECO:0007669"/>
    <property type="project" value="TreeGrafter"/>
</dbReference>
<dbReference type="PANTHER" id="PTHR12468:SF2">
    <property type="entry name" value="GPI MANNOSYLTRANSFERASE 2"/>
    <property type="match status" value="1"/>
</dbReference>
<comment type="similarity">
    <text evidence="3 12">Belongs to the PIGV family.</text>
</comment>
<dbReference type="OMA" id="GALFIWC"/>
<comment type="caution">
    <text evidence="12">Lacks conserved residue(s) required for the propagation of feature annotation.</text>
</comment>
<keyword evidence="9 12" id="KW-0256">Endoplasmic reticulum</keyword>
<feature type="transmembrane region" description="Helical" evidence="12">
    <location>
        <begin position="100"/>
        <end position="122"/>
    </location>
</feature>
<evidence type="ECO:0000256" key="1">
    <source>
        <dbReference type="ARBA" id="ARBA00004477"/>
    </source>
</evidence>
<dbReference type="GO" id="GO:0004376">
    <property type="term" value="F:GPI mannosyltransferase activity"/>
    <property type="evidence" value="ECO:0007669"/>
    <property type="project" value="InterPro"/>
</dbReference>
<dbReference type="OrthoDB" id="10252502at2759"/>
<dbReference type="PANTHER" id="PTHR12468">
    <property type="entry name" value="GPI MANNOSYLTRANSFERASE 2"/>
    <property type="match status" value="1"/>
</dbReference>
<evidence type="ECO:0000256" key="9">
    <source>
        <dbReference type="ARBA" id="ARBA00022824"/>
    </source>
</evidence>
<feature type="transmembrane region" description="Helical" evidence="12">
    <location>
        <begin position="291"/>
        <end position="318"/>
    </location>
</feature>
<accession>R7T0W3</accession>
<dbReference type="Proteomes" id="UP000053319">
    <property type="component" value="Unassembled WGS sequence"/>
</dbReference>
<dbReference type="GeneID" id="18834387"/>
<evidence type="ECO:0000256" key="4">
    <source>
        <dbReference type="ARBA" id="ARBA00013795"/>
    </source>
</evidence>
<dbReference type="GO" id="GO:0006506">
    <property type="term" value="P:GPI anchor biosynthetic process"/>
    <property type="evidence" value="ECO:0007669"/>
    <property type="project" value="UniProtKB-UniPathway"/>
</dbReference>
<evidence type="ECO:0000256" key="3">
    <source>
        <dbReference type="ARBA" id="ARBA00008698"/>
    </source>
</evidence>
<dbReference type="EMBL" id="JH719413">
    <property type="protein sequence ID" value="EJF60812.1"/>
    <property type="molecule type" value="Genomic_DNA"/>
</dbReference>
<dbReference type="EC" id="2.4.1.-" evidence="12"/>
<evidence type="ECO:0000256" key="7">
    <source>
        <dbReference type="ARBA" id="ARBA00022679"/>
    </source>
</evidence>
<dbReference type="InterPro" id="IPR007315">
    <property type="entry name" value="PIG-V/Gpi18"/>
</dbReference>
<comment type="subcellular location">
    <subcellularLocation>
        <location evidence="1 12">Endoplasmic reticulum membrane</location>
        <topology evidence="1 12">Multi-pass membrane protein</topology>
    </subcellularLocation>
</comment>
<comment type="function">
    <text evidence="12">Mannosyltransferase involved in glycosylphosphatidylinositol-anchor biosynthesis.</text>
</comment>
<comment type="pathway">
    <text evidence="2 12">Glycolipid biosynthesis; glycosylphosphatidylinositol-anchor biosynthesis.</text>
</comment>
<dbReference type="UniPathway" id="UPA00196"/>
<evidence type="ECO:0000256" key="12">
    <source>
        <dbReference type="RuleBase" id="RU363112"/>
    </source>
</evidence>
<evidence type="ECO:0000256" key="5">
    <source>
        <dbReference type="ARBA" id="ARBA00022502"/>
    </source>
</evidence>
<dbReference type="Pfam" id="PF04188">
    <property type="entry name" value="Mannosyl_trans2"/>
    <property type="match status" value="1"/>
</dbReference>
<feature type="transmembrane region" description="Helical" evidence="12">
    <location>
        <begin position="507"/>
        <end position="529"/>
    </location>
</feature>
<dbReference type="GO" id="GO:0005789">
    <property type="term" value="C:endoplasmic reticulum membrane"/>
    <property type="evidence" value="ECO:0007669"/>
    <property type="project" value="UniProtKB-SubCell"/>
</dbReference>
<evidence type="ECO:0000256" key="6">
    <source>
        <dbReference type="ARBA" id="ARBA00022676"/>
    </source>
</evidence>
<keyword evidence="11 12" id="KW-0472">Membrane</keyword>
<proteinExistence type="inferred from homology"/>
<keyword evidence="10 12" id="KW-1133">Transmembrane helix</keyword>
<evidence type="ECO:0000313" key="13">
    <source>
        <dbReference type="EMBL" id="EJF60812.1"/>
    </source>
</evidence>
<dbReference type="GO" id="GO:0000009">
    <property type="term" value="F:alpha-1,6-mannosyltransferase activity"/>
    <property type="evidence" value="ECO:0007669"/>
    <property type="project" value="InterPro"/>
</dbReference>
<keyword evidence="7 12" id="KW-0808">Transferase</keyword>
<protein>
    <recommendedName>
        <fullName evidence="4 12">GPI mannosyltransferase 2</fullName>
        <ecNumber evidence="12">2.4.1.-</ecNumber>
    </recommendedName>
</protein>
<organism evidence="13 14">
    <name type="scientific">Dichomitus squalens (strain LYAD-421)</name>
    <name type="common">Western red white-rot fungus</name>
    <dbReference type="NCBI Taxonomy" id="732165"/>
    <lineage>
        <taxon>Eukaryota</taxon>
        <taxon>Fungi</taxon>
        <taxon>Dikarya</taxon>
        <taxon>Basidiomycota</taxon>
        <taxon>Agaricomycotina</taxon>
        <taxon>Agaricomycetes</taxon>
        <taxon>Polyporales</taxon>
        <taxon>Polyporaceae</taxon>
        <taxon>Dichomitus</taxon>
    </lineage>
</organism>
<dbReference type="KEGG" id="dsq:DICSQDRAFT_127420"/>
<sequence length="532" mass="57941">MECALGTEKAWTIGQDVRSIKGKSKVAPELVALNIPPSRASVALRATSNSWKTQKVNGIKHIRRTIRLLMKNLLAQSAMSFSGKQTAHARPANPANHRRMLFAASCAASLLTLILTVAAAQLPLFDSSPKILLSPGTGPATFSLRRTLASAVLRWDAFHFAHIAKEGYVYEHEWAFFPGVPSLMRALGALLRVPTASVGSPQQLSWEDVLVGGVLGSMLSVHSVLTLYDLTLELLGSPSVALLASMLSLLPSSPATFRVAGYTEALFAWCSYLAIEGSGGMLYCAKEQWLFAAFSFMVAATSRSNGIFLAGFILYGLIAEPFLKHRKVNLGSAIYAVALSAMVVSPFVYLQYSAYRVFCADGSEPAPWCDSLLPSIYSYAQSKYWNVGFLRYWTLQQLPNFLLGAPPLALLFAYTLHYSRAALIPRLRALITSSPASGKSNESRNEGRATTSPFLHPALAPHAIHALLMCLLLLFASHTQIVLRFAATMPCTYWAAAWLLVERPALGRWWVGWSVVWGAVSCVLWGAFLPPA</sequence>
<evidence type="ECO:0000313" key="14">
    <source>
        <dbReference type="Proteomes" id="UP000053319"/>
    </source>
</evidence>
<evidence type="ECO:0000256" key="8">
    <source>
        <dbReference type="ARBA" id="ARBA00022692"/>
    </source>
</evidence>
<feature type="transmembrane region" description="Helical" evidence="12">
    <location>
        <begin position="330"/>
        <end position="350"/>
    </location>
</feature>
<evidence type="ECO:0000256" key="2">
    <source>
        <dbReference type="ARBA" id="ARBA00004687"/>
    </source>
</evidence>